<keyword evidence="2" id="KW-1185">Reference proteome</keyword>
<proteinExistence type="predicted"/>
<dbReference type="RefSeq" id="WP_167226661.1">
    <property type="nucleotide sequence ID" value="NZ_JAAQPH010000013.1"/>
</dbReference>
<reference evidence="1" key="1">
    <citation type="submission" date="2020-03" db="EMBL/GenBank/DDBJ databases">
        <title>Genome of Pelagibius litoralis DSM 21314T.</title>
        <authorList>
            <person name="Wang G."/>
        </authorList>
    </citation>
    <scope>NUCLEOTIDE SEQUENCE</scope>
    <source>
        <strain evidence="1">DSM 21314</strain>
    </source>
</reference>
<dbReference type="Proteomes" id="UP000761264">
    <property type="component" value="Unassembled WGS sequence"/>
</dbReference>
<name>A0A967EZD4_9PROT</name>
<dbReference type="EMBL" id="JAAQPH010000013">
    <property type="protein sequence ID" value="NIA70241.1"/>
    <property type="molecule type" value="Genomic_DNA"/>
</dbReference>
<gene>
    <name evidence="1" type="ORF">HBA54_16665</name>
</gene>
<dbReference type="AlphaFoldDB" id="A0A967EZD4"/>
<comment type="caution">
    <text evidence="1">The sequence shown here is derived from an EMBL/GenBank/DDBJ whole genome shotgun (WGS) entry which is preliminary data.</text>
</comment>
<organism evidence="1 2">
    <name type="scientific">Pelagibius litoralis</name>
    <dbReference type="NCBI Taxonomy" id="374515"/>
    <lineage>
        <taxon>Bacteria</taxon>
        <taxon>Pseudomonadati</taxon>
        <taxon>Pseudomonadota</taxon>
        <taxon>Alphaproteobacteria</taxon>
        <taxon>Rhodospirillales</taxon>
        <taxon>Rhodovibrionaceae</taxon>
        <taxon>Pelagibius</taxon>
    </lineage>
</organism>
<sequence length="73" mass="8370">MNLSKSSVETLIDLVEIKLSCVEVYDRDDSRELINLQRCKDELARMIGRAETAPAELIAIRQRGRRRGRRPSA</sequence>
<evidence type="ECO:0000313" key="2">
    <source>
        <dbReference type="Proteomes" id="UP000761264"/>
    </source>
</evidence>
<protein>
    <submittedName>
        <fullName evidence="1">Uncharacterized protein</fullName>
    </submittedName>
</protein>
<accession>A0A967EZD4</accession>
<evidence type="ECO:0000313" key="1">
    <source>
        <dbReference type="EMBL" id="NIA70241.1"/>
    </source>
</evidence>